<feature type="transmembrane region" description="Helical" evidence="1">
    <location>
        <begin position="6"/>
        <end position="23"/>
    </location>
</feature>
<organism evidence="2 3">
    <name type="scientific">Acinetobacter stercoris</name>
    <dbReference type="NCBI Taxonomy" id="2126983"/>
    <lineage>
        <taxon>Bacteria</taxon>
        <taxon>Pseudomonadati</taxon>
        <taxon>Pseudomonadota</taxon>
        <taxon>Gammaproteobacteria</taxon>
        <taxon>Moraxellales</taxon>
        <taxon>Moraxellaceae</taxon>
        <taxon>Acinetobacter</taxon>
    </lineage>
</organism>
<dbReference type="Proteomes" id="UP000245974">
    <property type="component" value="Unassembled WGS sequence"/>
</dbReference>
<keyword evidence="3" id="KW-1185">Reference proteome</keyword>
<dbReference type="OrthoDB" id="6710748at2"/>
<reference evidence="3" key="1">
    <citation type="submission" date="2018-03" db="EMBL/GenBank/DDBJ databases">
        <authorList>
            <person name="Blom J."/>
        </authorList>
    </citation>
    <scope>NUCLEOTIDE SEQUENCE [LARGE SCALE GENOMIC DNA]</scope>
    <source>
        <strain evidence="3">KPC-SM-21</strain>
    </source>
</reference>
<proteinExistence type="predicted"/>
<dbReference type="InParanoid" id="A0A2U3N1Q4"/>
<dbReference type="RefSeq" id="WP_121974975.1">
    <property type="nucleotide sequence ID" value="NZ_OOGT01000147.1"/>
</dbReference>
<evidence type="ECO:0000313" key="3">
    <source>
        <dbReference type="Proteomes" id="UP000245974"/>
    </source>
</evidence>
<accession>A0A2U3N1Q4</accession>
<sequence>MVLNHFIFQEIIVFILFLCIIVFKNNTVASPLLNTDDAGITPLNSCQIESSIRFIKHTQPEYVITPACGVHDHLEFSVGYISTVEQDIRYSTLNLQLKQVLKPVEMNDWGSATSLAIERKANDPHRFAWVLNVPYTRSLYDDRLFLNSNLAYRSDQNQHNVLFSASGSYFLHPKTLLSLELFNQDQHERYFQTVLTQELIHDVLRLETSFARSISGFRGQWFGLGLSYSPNIF</sequence>
<gene>
    <name evidence="2" type="ORF">KPC_2733</name>
</gene>
<evidence type="ECO:0000256" key="1">
    <source>
        <dbReference type="SAM" id="Phobius"/>
    </source>
</evidence>
<name>A0A2U3N1Q4_9GAMM</name>
<evidence type="ECO:0000313" key="2">
    <source>
        <dbReference type="EMBL" id="SPL71555.1"/>
    </source>
</evidence>
<keyword evidence="1" id="KW-0812">Transmembrane</keyword>
<protein>
    <submittedName>
        <fullName evidence="2">Uncharacterized protein</fullName>
    </submittedName>
</protein>
<dbReference type="AlphaFoldDB" id="A0A2U3N1Q4"/>
<dbReference type="EMBL" id="OOGT01000147">
    <property type="protein sequence ID" value="SPL71555.1"/>
    <property type="molecule type" value="Genomic_DNA"/>
</dbReference>
<keyword evidence="1" id="KW-0472">Membrane</keyword>
<keyword evidence="1" id="KW-1133">Transmembrane helix</keyword>